<name>A0AA38L904_TAXCH</name>
<evidence type="ECO:0000313" key="2">
    <source>
        <dbReference type="EMBL" id="KAH9311977.1"/>
    </source>
</evidence>
<protein>
    <recommendedName>
        <fullName evidence="4">PAR1 protein</fullName>
    </recommendedName>
</protein>
<feature type="signal peptide" evidence="1">
    <location>
        <begin position="1"/>
        <end position="19"/>
    </location>
</feature>
<dbReference type="PANTHER" id="PTHR33649:SF2">
    <property type="entry name" value="PAR1 PROTEIN"/>
    <property type="match status" value="1"/>
</dbReference>
<dbReference type="AlphaFoldDB" id="A0AA38L904"/>
<dbReference type="Pfam" id="PF06521">
    <property type="entry name" value="PAR1"/>
    <property type="match status" value="1"/>
</dbReference>
<keyword evidence="1" id="KW-0732">Signal</keyword>
<evidence type="ECO:0000256" key="1">
    <source>
        <dbReference type="SAM" id="SignalP"/>
    </source>
</evidence>
<sequence length="155" mass="16986">MAPSMLITIAFFAVTSVISLQSVIGALTCEELPVEACAFSVSSSGARCVLEKSILRDGTAQYECMTSEVMAEKMYEWIETEECINNCGLEKMAIGMSTDGLMESSFTTRLCSPHCYDNCPNIVNLYFDLAAGEGLYLPRLCEAQRSGSRRMISEV</sequence>
<proteinExistence type="predicted"/>
<organism evidence="2 3">
    <name type="scientific">Taxus chinensis</name>
    <name type="common">Chinese yew</name>
    <name type="synonym">Taxus wallichiana var. chinensis</name>
    <dbReference type="NCBI Taxonomy" id="29808"/>
    <lineage>
        <taxon>Eukaryota</taxon>
        <taxon>Viridiplantae</taxon>
        <taxon>Streptophyta</taxon>
        <taxon>Embryophyta</taxon>
        <taxon>Tracheophyta</taxon>
        <taxon>Spermatophyta</taxon>
        <taxon>Pinopsida</taxon>
        <taxon>Pinidae</taxon>
        <taxon>Conifers II</taxon>
        <taxon>Cupressales</taxon>
        <taxon>Taxaceae</taxon>
        <taxon>Taxus</taxon>
    </lineage>
</organism>
<keyword evidence="3" id="KW-1185">Reference proteome</keyword>
<dbReference type="Proteomes" id="UP000824469">
    <property type="component" value="Unassembled WGS sequence"/>
</dbReference>
<feature type="chain" id="PRO_5041426425" description="PAR1 protein" evidence="1">
    <location>
        <begin position="20"/>
        <end position="155"/>
    </location>
</feature>
<gene>
    <name evidence="2" type="ORF">KI387_027012</name>
</gene>
<dbReference type="OMA" id="WIESNEC"/>
<evidence type="ECO:0008006" key="4">
    <source>
        <dbReference type="Google" id="ProtNLM"/>
    </source>
</evidence>
<reference evidence="2 3" key="1">
    <citation type="journal article" date="2021" name="Nat. Plants">
        <title>The Taxus genome provides insights into paclitaxel biosynthesis.</title>
        <authorList>
            <person name="Xiong X."/>
            <person name="Gou J."/>
            <person name="Liao Q."/>
            <person name="Li Y."/>
            <person name="Zhou Q."/>
            <person name="Bi G."/>
            <person name="Li C."/>
            <person name="Du R."/>
            <person name="Wang X."/>
            <person name="Sun T."/>
            <person name="Guo L."/>
            <person name="Liang H."/>
            <person name="Lu P."/>
            <person name="Wu Y."/>
            <person name="Zhang Z."/>
            <person name="Ro D.K."/>
            <person name="Shang Y."/>
            <person name="Huang S."/>
            <person name="Yan J."/>
        </authorList>
    </citation>
    <scope>NUCLEOTIDE SEQUENCE [LARGE SCALE GENOMIC DNA]</scope>
    <source>
        <strain evidence="2">Ta-2019</strain>
    </source>
</reference>
<feature type="non-terminal residue" evidence="2">
    <location>
        <position position="1"/>
    </location>
</feature>
<dbReference type="PANTHER" id="PTHR33649">
    <property type="entry name" value="PAR1 PROTEIN"/>
    <property type="match status" value="1"/>
</dbReference>
<accession>A0AA38L904</accession>
<dbReference type="InterPro" id="IPR009489">
    <property type="entry name" value="PAR1"/>
</dbReference>
<evidence type="ECO:0000313" key="3">
    <source>
        <dbReference type="Proteomes" id="UP000824469"/>
    </source>
</evidence>
<comment type="caution">
    <text evidence="2">The sequence shown here is derived from an EMBL/GenBank/DDBJ whole genome shotgun (WGS) entry which is preliminary data.</text>
</comment>
<dbReference type="EMBL" id="JAHRHJ020000006">
    <property type="protein sequence ID" value="KAH9311977.1"/>
    <property type="molecule type" value="Genomic_DNA"/>
</dbReference>